<feature type="transmembrane region" description="Helical" evidence="1">
    <location>
        <begin position="149"/>
        <end position="170"/>
    </location>
</feature>
<evidence type="ECO:0000259" key="2">
    <source>
        <dbReference type="Pfam" id="PF06724"/>
    </source>
</evidence>
<feature type="transmembrane region" description="Helical" evidence="1">
    <location>
        <begin position="191"/>
        <end position="215"/>
    </location>
</feature>
<dbReference type="InterPro" id="IPR009597">
    <property type="entry name" value="DUF1206"/>
</dbReference>
<keyword evidence="1" id="KW-0472">Membrane</keyword>
<feature type="domain" description="DUF1206" evidence="2">
    <location>
        <begin position="194"/>
        <end position="263"/>
    </location>
</feature>
<reference evidence="3 4" key="1">
    <citation type="submission" date="2017-02" db="EMBL/GenBank/DDBJ databases">
        <authorList>
            <person name="Peterson S.W."/>
        </authorList>
    </citation>
    <scope>NUCLEOTIDE SEQUENCE [LARGE SCALE GENOMIC DNA]</scope>
    <source>
        <strain evidence="3 4">USBA 369</strain>
    </source>
</reference>
<protein>
    <recommendedName>
        <fullName evidence="2">DUF1206 domain-containing protein</fullName>
    </recommendedName>
</protein>
<dbReference type="STRING" id="1365950.SAMN05428963_106182"/>
<keyword evidence="1" id="KW-0812">Transmembrane</keyword>
<feature type="transmembrane region" description="Helical" evidence="1">
    <location>
        <begin position="21"/>
        <end position="41"/>
    </location>
</feature>
<organism evidence="3 4">
    <name type="scientific">Consotaella salsifontis</name>
    <dbReference type="NCBI Taxonomy" id="1365950"/>
    <lineage>
        <taxon>Bacteria</taxon>
        <taxon>Pseudomonadati</taxon>
        <taxon>Pseudomonadota</taxon>
        <taxon>Alphaproteobacteria</taxon>
        <taxon>Hyphomicrobiales</taxon>
        <taxon>Aurantimonadaceae</taxon>
        <taxon>Consotaella</taxon>
    </lineage>
</organism>
<name>A0A1T4RC22_9HYPH</name>
<dbReference type="EMBL" id="FUXL01000006">
    <property type="protein sequence ID" value="SKA13268.1"/>
    <property type="molecule type" value="Genomic_DNA"/>
</dbReference>
<evidence type="ECO:0000313" key="3">
    <source>
        <dbReference type="EMBL" id="SKA13268.1"/>
    </source>
</evidence>
<dbReference type="Pfam" id="PF06724">
    <property type="entry name" value="DUF1206"/>
    <property type="match status" value="3"/>
</dbReference>
<dbReference type="Proteomes" id="UP000190135">
    <property type="component" value="Unassembled WGS sequence"/>
</dbReference>
<feature type="transmembrane region" description="Helical" evidence="1">
    <location>
        <begin position="235"/>
        <end position="258"/>
    </location>
</feature>
<evidence type="ECO:0000256" key="1">
    <source>
        <dbReference type="SAM" id="Phobius"/>
    </source>
</evidence>
<feature type="transmembrane region" description="Helical" evidence="1">
    <location>
        <begin position="61"/>
        <end position="79"/>
    </location>
</feature>
<accession>A0A1T4RC22</accession>
<gene>
    <name evidence="3" type="ORF">SAMN05428963_106182</name>
</gene>
<sequence length="269" mass="28082">MSQREIVRSGADVVEVLARGGYGARGLVFLIIGGFAFRAAYASGRAMDSKDALQEIFGSPFGTITLAVLAVALTAFVIWRIAQSLFDADHHGTDVKALAIRAGLFASAVTYGALALWTVKHVIGLASSSDGGSSEGFITKAYEAGFGQAATYLAGAVVACVGLAIIVKGIKAGFLKYMSLPNAHSSWIVPICRIGLIARGITFLVIAFLFVRGAASYSSGETPGLSAALEAIASWPFGWALLSAMGLGLIAFGIYGIVEAFFRRVELDD</sequence>
<proteinExistence type="predicted"/>
<evidence type="ECO:0000313" key="4">
    <source>
        <dbReference type="Proteomes" id="UP000190135"/>
    </source>
</evidence>
<keyword evidence="4" id="KW-1185">Reference proteome</keyword>
<dbReference type="OrthoDB" id="5702018at2"/>
<feature type="domain" description="DUF1206" evidence="2">
    <location>
        <begin position="21"/>
        <end position="86"/>
    </location>
</feature>
<dbReference type="AlphaFoldDB" id="A0A1T4RC22"/>
<dbReference type="RefSeq" id="WP_078708417.1">
    <property type="nucleotide sequence ID" value="NZ_FUXL01000006.1"/>
</dbReference>
<feature type="transmembrane region" description="Helical" evidence="1">
    <location>
        <begin position="99"/>
        <end position="119"/>
    </location>
</feature>
<keyword evidence="1" id="KW-1133">Transmembrane helix</keyword>
<feature type="domain" description="DUF1206" evidence="2">
    <location>
        <begin position="102"/>
        <end position="171"/>
    </location>
</feature>